<sequence>MEQTRKVSIIMPVYNAEKYLCEAIESIVKQQDVEWELLLVDNGSKDLSLEICQQFARKYSRIRVLTEENPRAGNARNKGYQNADGDYILYVDADDYLPDSKVLERFVCAIESEDADIAVCNYQRLWKTRLLPATDHKEFSQKDRNTEDFRFQGFFSVGTLSYVWGKLYRRSFLEQNQIRFGNYEYAEDKMYNLECYIAGAEYTFVQECGYIYRKNDDSVSFRYKKDSWKCWLQIAHDLDDWTQKYKQDYRSKNLEAYILFFAAFFDAKMEYTEHQKSLKAVKQLLEHYAKESLGKECFRMLAFGRSYSDISSSFWKLMMRGFSVGMTWHMFGLLSLGIKLLIDWRIDERLSDTGLRE</sequence>
<dbReference type="InterPro" id="IPR029044">
    <property type="entry name" value="Nucleotide-diphossugar_trans"/>
</dbReference>
<evidence type="ECO:0000259" key="1">
    <source>
        <dbReference type="Pfam" id="PF00535"/>
    </source>
</evidence>
<dbReference type="RefSeq" id="WP_154428008.1">
    <property type="nucleotide sequence ID" value="NZ_VUNI01000001.1"/>
</dbReference>
<proteinExistence type="predicted"/>
<dbReference type="EMBL" id="VUNI01000001">
    <property type="protein sequence ID" value="MST73653.1"/>
    <property type="molecule type" value="Genomic_DNA"/>
</dbReference>
<dbReference type="CDD" id="cd00761">
    <property type="entry name" value="Glyco_tranf_GTA_type"/>
    <property type="match status" value="1"/>
</dbReference>
<reference evidence="2 3" key="1">
    <citation type="submission" date="2019-08" db="EMBL/GenBank/DDBJ databases">
        <title>In-depth cultivation of the pig gut microbiome towards novel bacterial diversity and tailored functional studies.</title>
        <authorList>
            <person name="Wylensek D."/>
            <person name="Hitch T.C.A."/>
            <person name="Clavel T."/>
        </authorList>
    </citation>
    <scope>NUCLEOTIDE SEQUENCE [LARGE SCALE GENOMIC DNA]</scope>
    <source>
        <strain evidence="2 3">MUC/MUC-530-WT-4D</strain>
    </source>
</reference>
<organism evidence="2 3">
    <name type="scientific">Roseburia porci</name>
    <dbReference type="NCBI Taxonomy" id="2605790"/>
    <lineage>
        <taxon>Bacteria</taxon>
        <taxon>Bacillati</taxon>
        <taxon>Bacillota</taxon>
        <taxon>Clostridia</taxon>
        <taxon>Lachnospirales</taxon>
        <taxon>Lachnospiraceae</taxon>
        <taxon>Roseburia</taxon>
    </lineage>
</organism>
<dbReference type="PANTHER" id="PTHR22916:SF3">
    <property type="entry name" value="UDP-GLCNAC:BETAGAL BETA-1,3-N-ACETYLGLUCOSAMINYLTRANSFERASE-LIKE PROTEIN 1"/>
    <property type="match status" value="1"/>
</dbReference>
<dbReference type="GO" id="GO:0016758">
    <property type="term" value="F:hexosyltransferase activity"/>
    <property type="evidence" value="ECO:0007669"/>
    <property type="project" value="UniProtKB-ARBA"/>
</dbReference>
<dbReference type="Proteomes" id="UP000474024">
    <property type="component" value="Unassembled WGS sequence"/>
</dbReference>
<accession>A0A6L5YMH1</accession>
<dbReference type="Pfam" id="PF00535">
    <property type="entry name" value="Glycos_transf_2"/>
    <property type="match status" value="1"/>
</dbReference>
<evidence type="ECO:0000313" key="3">
    <source>
        <dbReference type="Proteomes" id="UP000474024"/>
    </source>
</evidence>
<name>A0A6L5YMH1_9FIRM</name>
<dbReference type="AlphaFoldDB" id="A0A6L5YMH1"/>
<evidence type="ECO:0000313" key="2">
    <source>
        <dbReference type="EMBL" id="MST73653.1"/>
    </source>
</evidence>
<dbReference type="Gene3D" id="3.90.550.10">
    <property type="entry name" value="Spore Coat Polysaccharide Biosynthesis Protein SpsA, Chain A"/>
    <property type="match status" value="1"/>
</dbReference>
<keyword evidence="3" id="KW-1185">Reference proteome</keyword>
<feature type="domain" description="Glycosyltransferase 2-like" evidence="1">
    <location>
        <begin position="8"/>
        <end position="124"/>
    </location>
</feature>
<dbReference type="InterPro" id="IPR001173">
    <property type="entry name" value="Glyco_trans_2-like"/>
</dbReference>
<dbReference type="PANTHER" id="PTHR22916">
    <property type="entry name" value="GLYCOSYLTRANSFERASE"/>
    <property type="match status" value="1"/>
</dbReference>
<keyword evidence="2" id="KW-0808">Transferase</keyword>
<dbReference type="SUPFAM" id="SSF53448">
    <property type="entry name" value="Nucleotide-diphospho-sugar transferases"/>
    <property type="match status" value="1"/>
</dbReference>
<gene>
    <name evidence="2" type="ORF">FYJ75_01205</name>
</gene>
<protein>
    <submittedName>
        <fullName evidence="2">Glycosyltransferase family 2 protein</fullName>
    </submittedName>
</protein>
<comment type="caution">
    <text evidence="2">The sequence shown here is derived from an EMBL/GenBank/DDBJ whole genome shotgun (WGS) entry which is preliminary data.</text>
</comment>